<feature type="region of interest" description="Disordered" evidence="1">
    <location>
        <begin position="89"/>
        <end position="113"/>
    </location>
</feature>
<keyword evidence="3" id="KW-1185">Reference proteome</keyword>
<gene>
    <name evidence="2" type="ordered locus">Gura_2943</name>
</gene>
<evidence type="ECO:0000313" key="3">
    <source>
        <dbReference type="Proteomes" id="UP000006695"/>
    </source>
</evidence>
<evidence type="ECO:0000256" key="1">
    <source>
        <dbReference type="SAM" id="MobiDB-lite"/>
    </source>
</evidence>
<protein>
    <submittedName>
        <fullName evidence="2">Uncharacterized protein</fullName>
    </submittedName>
</protein>
<dbReference type="EMBL" id="CP000698">
    <property type="protein sequence ID" value="ABQ27115.1"/>
    <property type="molecule type" value="Genomic_DNA"/>
</dbReference>
<dbReference type="AlphaFoldDB" id="A5G5P7"/>
<proteinExistence type="predicted"/>
<dbReference type="Proteomes" id="UP000006695">
    <property type="component" value="Chromosome"/>
</dbReference>
<reference evidence="2 3" key="1">
    <citation type="submission" date="2007-05" db="EMBL/GenBank/DDBJ databases">
        <title>Complete sequence of Geobacter uraniireducens Rf4.</title>
        <authorList>
            <consortium name="US DOE Joint Genome Institute"/>
            <person name="Copeland A."/>
            <person name="Lucas S."/>
            <person name="Lapidus A."/>
            <person name="Barry K."/>
            <person name="Detter J.C."/>
            <person name="Glavina del Rio T."/>
            <person name="Hammon N."/>
            <person name="Israni S."/>
            <person name="Dalin E."/>
            <person name="Tice H."/>
            <person name="Pitluck S."/>
            <person name="Chertkov O."/>
            <person name="Brettin T."/>
            <person name="Bruce D."/>
            <person name="Han C."/>
            <person name="Schmutz J."/>
            <person name="Larimer F."/>
            <person name="Land M."/>
            <person name="Hauser L."/>
            <person name="Kyrpides N."/>
            <person name="Mikhailova N."/>
            <person name="Shelobolina E."/>
            <person name="Aklujkar M."/>
            <person name="Lovley D."/>
            <person name="Richardson P."/>
        </authorList>
    </citation>
    <scope>NUCLEOTIDE SEQUENCE [LARGE SCALE GENOMIC DNA]</scope>
    <source>
        <strain evidence="2 3">Rf4</strain>
    </source>
</reference>
<accession>A5G5P7</accession>
<sequence length="113" mass="12860">MIPFSLLENPLSRVFVVTRKREKLRDYVVSPRFPLLRFVAWPPAGSRGGWQPATAGSAAEFLFHRYKRTKDGKTRQDILPKCPVQGLQGLLDNWPGNDKNKTGKGWQHKKGDT</sequence>
<evidence type="ECO:0000313" key="2">
    <source>
        <dbReference type="EMBL" id="ABQ27115.1"/>
    </source>
</evidence>
<dbReference type="HOGENOM" id="CLU_2129879_0_0_7"/>
<dbReference type="KEGG" id="gur:Gura_2943"/>
<name>A5G5P7_GEOUR</name>
<organism evidence="2 3">
    <name type="scientific">Geotalea uraniireducens (strain Rf4)</name>
    <name type="common">Geobacter uraniireducens</name>
    <dbReference type="NCBI Taxonomy" id="351605"/>
    <lineage>
        <taxon>Bacteria</taxon>
        <taxon>Pseudomonadati</taxon>
        <taxon>Thermodesulfobacteriota</taxon>
        <taxon>Desulfuromonadia</taxon>
        <taxon>Geobacterales</taxon>
        <taxon>Geobacteraceae</taxon>
        <taxon>Geotalea</taxon>
    </lineage>
</organism>